<comment type="subcellular location">
    <subcellularLocation>
        <location evidence="7">Cell outer membrane</location>
        <topology evidence="7">Lipid-anchor</topology>
    </subcellularLocation>
    <subcellularLocation>
        <location evidence="7">Bacterial flagellum basal body</location>
    </subcellularLocation>
</comment>
<evidence type="ECO:0000313" key="9">
    <source>
        <dbReference type="EMBL" id="PYE84369.1"/>
    </source>
</evidence>
<dbReference type="Pfam" id="PF02107">
    <property type="entry name" value="FlgH"/>
    <property type="match status" value="1"/>
</dbReference>
<feature type="chain" id="PRO_5016356349" description="Flagellar L-ring protein" evidence="8">
    <location>
        <begin position="23"/>
        <end position="249"/>
    </location>
</feature>
<evidence type="ECO:0000256" key="1">
    <source>
        <dbReference type="ARBA" id="ARBA00002591"/>
    </source>
</evidence>
<evidence type="ECO:0000313" key="10">
    <source>
        <dbReference type="Proteomes" id="UP000248311"/>
    </source>
</evidence>
<evidence type="ECO:0000256" key="3">
    <source>
        <dbReference type="ARBA" id="ARBA00022729"/>
    </source>
</evidence>
<evidence type="ECO:0000256" key="6">
    <source>
        <dbReference type="ARBA" id="ARBA00023237"/>
    </source>
</evidence>
<dbReference type="PANTHER" id="PTHR34933">
    <property type="entry name" value="FLAGELLAR L-RING PROTEIN"/>
    <property type="match status" value="1"/>
</dbReference>
<dbReference type="AlphaFoldDB" id="A0A318SVI0"/>
<keyword evidence="9" id="KW-0969">Cilium</keyword>
<keyword evidence="7" id="KW-0449">Lipoprotein</keyword>
<dbReference type="InterPro" id="IPR000527">
    <property type="entry name" value="Flag_Lring"/>
</dbReference>
<evidence type="ECO:0000256" key="8">
    <source>
        <dbReference type="SAM" id="SignalP"/>
    </source>
</evidence>
<keyword evidence="10" id="KW-1185">Reference proteome</keyword>
<dbReference type="PANTHER" id="PTHR34933:SF1">
    <property type="entry name" value="FLAGELLAR L-RING PROTEIN"/>
    <property type="match status" value="1"/>
</dbReference>
<dbReference type="GO" id="GO:0009279">
    <property type="term" value="C:cell outer membrane"/>
    <property type="evidence" value="ECO:0007669"/>
    <property type="project" value="UniProtKB-SubCell"/>
</dbReference>
<organism evidence="9 10">
    <name type="scientific">Pseudoroseicyclus aestuarii</name>
    <dbReference type="NCBI Taxonomy" id="1795041"/>
    <lineage>
        <taxon>Bacteria</taxon>
        <taxon>Pseudomonadati</taxon>
        <taxon>Pseudomonadota</taxon>
        <taxon>Alphaproteobacteria</taxon>
        <taxon>Rhodobacterales</taxon>
        <taxon>Paracoccaceae</taxon>
        <taxon>Pseudoroseicyclus</taxon>
    </lineage>
</organism>
<keyword evidence="9" id="KW-0282">Flagellum</keyword>
<feature type="signal peptide" evidence="8">
    <location>
        <begin position="1"/>
        <end position="22"/>
    </location>
</feature>
<comment type="similarity">
    <text evidence="2 7">Belongs to the FlgH family.</text>
</comment>
<dbReference type="RefSeq" id="WP_245904705.1">
    <property type="nucleotide sequence ID" value="NZ_QJTE01000002.1"/>
</dbReference>
<keyword evidence="6 7" id="KW-0998">Cell outer membrane</keyword>
<comment type="subunit">
    <text evidence="7">The basal body constitutes a major portion of the flagellar organelle and consists of four rings (L,P,S, and M) mounted on a central rod.</text>
</comment>
<comment type="caution">
    <text evidence="9">The sequence shown here is derived from an EMBL/GenBank/DDBJ whole genome shotgun (WGS) entry which is preliminary data.</text>
</comment>
<dbReference type="GO" id="GO:0009427">
    <property type="term" value="C:bacterial-type flagellum basal body, distal rod, L ring"/>
    <property type="evidence" value="ECO:0007669"/>
    <property type="project" value="InterPro"/>
</dbReference>
<sequence length="249" mass="26574">MKRIALVMAAGTLAGCASPAFNRDPSLSNLDLTPETVPEAAMIQVPMPDPEPVRIPQRAEAASLWETGSSGFFGDQRASRVGDILTIVIDIDDGASLRNATARSRQGGAGLELGSLFGYGSQIDRVLPGVGPEDLPSGNLVDLDASLTTGGLGTINRDEEINLRIAALVVRKLPNDNLVIAGRQEVKVNGELRELRVAGIIRPQDIWMDNTIAYDKIAEARIAYGGRGELSRQVTRGYGEDALDVILPF</sequence>
<dbReference type="HAMAP" id="MF_00415">
    <property type="entry name" value="FlgH"/>
    <property type="match status" value="1"/>
</dbReference>
<keyword evidence="5 7" id="KW-0975">Bacterial flagellum</keyword>
<evidence type="ECO:0000256" key="7">
    <source>
        <dbReference type="HAMAP-Rule" id="MF_00415"/>
    </source>
</evidence>
<dbReference type="EMBL" id="QJTE01000002">
    <property type="protein sequence ID" value="PYE84369.1"/>
    <property type="molecule type" value="Genomic_DNA"/>
</dbReference>
<keyword evidence="4 7" id="KW-0472">Membrane</keyword>
<keyword evidence="9" id="KW-0966">Cell projection</keyword>
<dbReference type="PRINTS" id="PR01008">
    <property type="entry name" value="FLGLRINGFLGH"/>
</dbReference>
<reference evidence="9 10" key="1">
    <citation type="submission" date="2018-06" db="EMBL/GenBank/DDBJ databases">
        <title>Genomic Encyclopedia of Type Strains, Phase III (KMG-III): the genomes of soil and plant-associated and newly described type strains.</title>
        <authorList>
            <person name="Whitman W."/>
        </authorList>
    </citation>
    <scope>NUCLEOTIDE SEQUENCE [LARGE SCALE GENOMIC DNA]</scope>
    <source>
        <strain evidence="9 10">CECT 9025</strain>
    </source>
</reference>
<dbReference type="PROSITE" id="PS51257">
    <property type="entry name" value="PROKAR_LIPOPROTEIN"/>
    <property type="match status" value="1"/>
</dbReference>
<dbReference type="Proteomes" id="UP000248311">
    <property type="component" value="Unassembled WGS sequence"/>
</dbReference>
<evidence type="ECO:0000256" key="2">
    <source>
        <dbReference type="ARBA" id="ARBA00006929"/>
    </source>
</evidence>
<gene>
    <name evidence="7" type="primary">flgH</name>
    <name evidence="9" type="ORF">DFP88_102167</name>
</gene>
<dbReference type="GO" id="GO:0071973">
    <property type="term" value="P:bacterial-type flagellum-dependent cell motility"/>
    <property type="evidence" value="ECO:0007669"/>
    <property type="project" value="InterPro"/>
</dbReference>
<dbReference type="GO" id="GO:0003774">
    <property type="term" value="F:cytoskeletal motor activity"/>
    <property type="evidence" value="ECO:0007669"/>
    <property type="project" value="InterPro"/>
</dbReference>
<comment type="function">
    <text evidence="1 7">Assembles around the rod to form the L-ring and probably protects the motor/basal body from shearing forces during rotation.</text>
</comment>
<proteinExistence type="inferred from homology"/>
<name>A0A318SVI0_9RHOB</name>
<evidence type="ECO:0000256" key="4">
    <source>
        <dbReference type="ARBA" id="ARBA00023136"/>
    </source>
</evidence>
<evidence type="ECO:0000256" key="5">
    <source>
        <dbReference type="ARBA" id="ARBA00023143"/>
    </source>
</evidence>
<keyword evidence="3 7" id="KW-0732">Signal</keyword>
<accession>A0A318SVI0</accession>
<protein>
    <recommendedName>
        <fullName evidence="7">Flagellar L-ring protein</fullName>
    </recommendedName>
    <alternativeName>
        <fullName evidence="7">Basal body L-ring protein</fullName>
    </alternativeName>
</protein>